<dbReference type="InterPro" id="IPR001544">
    <property type="entry name" value="Aminotrans_IV"/>
</dbReference>
<accession>A0A2V3IL45</accession>
<dbReference type="InterPro" id="IPR036038">
    <property type="entry name" value="Aminotransferase-like"/>
</dbReference>
<dbReference type="InterPro" id="IPR043132">
    <property type="entry name" value="BCAT-like_C"/>
</dbReference>
<name>A0A2V3IL45_9FLOR</name>
<evidence type="ECO:0000313" key="2">
    <source>
        <dbReference type="Proteomes" id="UP000247409"/>
    </source>
</evidence>
<gene>
    <name evidence="1" type="ORF">BWQ96_07466</name>
</gene>
<reference evidence="1 2" key="1">
    <citation type="journal article" date="2018" name="Mol. Biol. Evol.">
        <title>Analysis of the draft genome of the red seaweed Gracilariopsis chorda provides insights into genome size evolution in Rhodophyta.</title>
        <authorList>
            <person name="Lee J."/>
            <person name="Yang E.C."/>
            <person name="Graf L."/>
            <person name="Yang J.H."/>
            <person name="Qiu H."/>
            <person name="Zel Zion U."/>
            <person name="Chan C.X."/>
            <person name="Stephens T.G."/>
            <person name="Weber A.P.M."/>
            <person name="Boo G.H."/>
            <person name="Boo S.M."/>
            <person name="Kim K.M."/>
            <person name="Shin Y."/>
            <person name="Jung M."/>
            <person name="Lee S.J."/>
            <person name="Yim H.S."/>
            <person name="Lee J.H."/>
            <person name="Bhattacharya D."/>
            <person name="Yoon H.S."/>
        </authorList>
    </citation>
    <scope>NUCLEOTIDE SEQUENCE [LARGE SCALE GENOMIC DNA]</scope>
    <source>
        <strain evidence="1 2">SKKU-2015</strain>
        <tissue evidence="1">Whole body</tissue>
    </source>
</reference>
<dbReference type="AlphaFoldDB" id="A0A2V3IL45"/>
<dbReference type="PANTHER" id="PTHR47703:SF2">
    <property type="entry name" value="D-AMINOACID AMINOTRANSFERASE-LIKE PLP-DEPENDENT ENZYMES SUPERFAMILY PROTEIN"/>
    <property type="match status" value="1"/>
</dbReference>
<dbReference type="SUPFAM" id="SSF56752">
    <property type="entry name" value="D-aminoacid aminotransferase-like PLP-dependent enzymes"/>
    <property type="match status" value="1"/>
</dbReference>
<dbReference type="EMBL" id="NBIV01000149">
    <property type="protein sequence ID" value="PXF42815.1"/>
    <property type="molecule type" value="Genomic_DNA"/>
</dbReference>
<organism evidence="1 2">
    <name type="scientific">Gracilariopsis chorda</name>
    <dbReference type="NCBI Taxonomy" id="448386"/>
    <lineage>
        <taxon>Eukaryota</taxon>
        <taxon>Rhodophyta</taxon>
        <taxon>Florideophyceae</taxon>
        <taxon>Rhodymeniophycidae</taxon>
        <taxon>Gracilariales</taxon>
        <taxon>Gracilariaceae</taxon>
        <taxon>Gracilariopsis</taxon>
    </lineage>
</organism>
<dbReference type="OrthoDB" id="59470at2759"/>
<dbReference type="Pfam" id="PF01063">
    <property type="entry name" value="Aminotran_4"/>
    <property type="match status" value="1"/>
</dbReference>
<dbReference type="GO" id="GO:0003824">
    <property type="term" value="F:catalytic activity"/>
    <property type="evidence" value="ECO:0007669"/>
    <property type="project" value="InterPro"/>
</dbReference>
<proteinExistence type="predicted"/>
<comment type="caution">
    <text evidence="1">The sequence shown here is derived from an EMBL/GenBank/DDBJ whole genome shotgun (WGS) entry which is preliminary data.</text>
</comment>
<evidence type="ECO:0000313" key="1">
    <source>
        <dbReference type="EMBL" id="PXF42815.1"/>
    </source>
</evidence>
<sequence>MDARKELPFVIESTISMDASGIHAEYRYQQPIVGFMNALRRAAYTTFVSMDGAYIAQLSFHAKRLVQGVCKLEPAANVPSVSQVEHTLCHLIDDAFEFHARTGYDLQFVSALTVTADLNTKLRMHISQVKSSSCKLDMVTVECGGKPRDRPRIKNAEWFHQRKPLQHSRSKEAFETILINRDDDGFIHLYEGLVSNLFMITKTLEVITAADDTVLPGSTRHLVLESCRDLGIRTVECAPRLADWRDWAVGFVTNAKIWVVGVRRILVPRCGDGDEGAEGGVLLSCEDRAVELLGAIREGVLSAARKEAYVVGSLQRGRDYCC</sequence>
<dbReference type="Proteomes" id="UP000247409">
    <property type="component" value="Unassembled WGS sequence"/>
</dbReference>
<dbReference type="PANTHER" id="PTHR47703">
    <property type="entry name" value="D-AMINOACID AMINOTRANSFERASE-LIKE PLP-DEPENDENT ENZYMES SUPERFAMILY PROTEIN"/>
    <property type="match status" value="1"/>
</dbReference>
<dbReference type="Gene3D" id="3.20.10.10">
    <property type="entry name" value="D-amino Acid Aminotransferase, subunit A, domain 2"/>
    <property type="match status" value="1"/>
</dbReference>
<protein>
    <submittedName>
        <fullName evidence="1">Uncharacterized protein</fullName>
    </submittedName>
</protein>
<keyword evidence="2" id="KW-1185">Reference proteome</keyword>